<gene>
    <name evidence="1" type="ORF">GOQ30_07185</name>
</gene>
<keyword evidence="2" id="KW-1185">Reference proteome</keyword>
<name>A0A6I4ISG1_9FLAO</name>
<reference evidence="2" key="1">
    <citation type="submission" date="2019-05" db="EMBL/GenBank/DDBJ databases">
        <title>Flavobacterium profundi sp. nov., isolated from a deep-sea seamount.</title>
        <authorList>
            <person name="Zhang D.-C."/>
        </authorList>
    </citation>
    <scope>NUCLEOTIDE SEQUENCE [LARGE SCALE GENOMIC DNA]</scope>
    <source>
        <strain evidence="2">TP390</strain>
    </source>
</reference>
<accession>A0A6I4ISG1</accession>
<evidence type="ECO:0000313" key="2">
    <source>
        <dbReference type="Proteomes" id="UP000431264"/>
    </source>
</evidence>
<organism evidence="1 2">
    <name type="scientific">Flavobacterium profundi</name>
    <dbReference type="NCBI Taxonomy" id="1774945"/>
    <lineage>
        <taxon>Bacteria</taxon>
        <taxon>Pseudomonadati</taxon>
        <taxon>Bacteroidota</taxon>
        <taxon>Flavobacteriia</taxon>
        <taxon>Flavobacteriales</taxon>
        <taxon>Flavobacteriaceae</taxon>
        <taxon>Flavobacterium</taxon>
    </lineage>
</organism>
<dbReference type="Proteomes" id="UP000431264">
    <property type="component" value="Unassembled WGS sequence"/>
</dbReference>
<comment type="caution">
    <text evidence="1">The sequence shown here is derived from an EMBL/GenBank/DDBJ whole genome shotgun (WGS) entry which is preliminary data.</text>
</comment>
<dbReference type="EMBL" id="WQLW01000004">
    <property type="protein sequence ID" value="MVO08947.1"/>
    <property type="molecule type" value="Genomic_DNA"/>
</dbReference>
<dbReference type="AlphaFoldDB" id="A0A6I4ISG1"/>
<dbReference type="RefSeq" id="WP_140997337.1">
    <property type="nucleotide sequence ID" value="NZ_VDCZ01000004.1"/>
</dbReference>
<evidence type="ECO:0000313" key="1">
    <source>
        <dbReference type="EMBL" id="MVO08947.1"/>
    </source>
</evidence>
<protein>
    <submittedName>
        <fullName evidence="1">Uncharacterized protein</fullName>
    </submittedName>
</protein>
<dbReference type="OrthoDB" id="1313931at2"/>
<proteinExistence type="predicted"/>
<sequence>MKRSNSYQLQIKREGVNQVHVFKKNDEGTYDNYWNFSLLGDDEPIILNDFFNENQFVIINWNGWIRLFDAKKKVLLLDYDLKGNLDAKAVFSINKKKVYVCIHDHNHKAFLVTLDLITTKIAIQELGNCYASHLGIRKDGCLLFYKQDWEYENKQKKYTHGFTVFHPKTSEQEYFSLPEAPCSSFDSVTPFIDTRTNLAVMPYYGAVQVKNKEKKQLLFEFHIMLIHLNTFEVELLSVRDFEKYQLSCFESNCEDMVELFLNKRVEEEEYQEAVCEFCEDLNTVYFVEDGFWLCWRNGVLRKVYKDKSLSALLVTHSLPNNNGSGMFQFPFFHSQLYRIEDHKLYLFDETNYYSATIPDAMTLKNENCFPISLETTTLDIINKTSYTKEKRKEIDRLDKIILLVEDLALEKSLLDALHQMYLKVESLETLGLVTTLEFQIEDKKGAIVAEPVFFEKIAVLEEATTILQNIVETFCNYPKAKYLYRNEEETALCYAVLTLSKKGKDFLPTILRYLATIDLDHDVFTIENIVPYLDVTYERTSIIENLKIISEDCLEWFEHYWHEIDANELY</sequence>